<dbReference type="Gene3D" id="2.60.40.150">
    <property type="entry name" value="C2 domain"/>
    <property type="match status" value="1"/>
</dbReference>
<dbReference type="GO" id="GO:0005737">
    <property type="term" value="C:cytoplasm"/>
    <property type="evidence" value="ECO:0007669"/>
    <property type="project" value="UniProtKB-SubCell"/>
</dbReference>
<protein>
    <recommendedName>
        <fullName evidence="15">Dedicator of cytokinesis protein 1</fullName>
    </recommendedName>
</protein>
<feature type="compositionally biased region" description="Pro residues" evidence="9">
    <location>
        <begin position="1837"/>
        <end position="1848"/>
    </location>
</feature>
<keyword evidence="2 6" id="KW-0728">SH3 domain</keyword>
<dbReference type="Gene3D" id="1.20.1270.350">
    <property type="entry name" value="Dedicator of cytokinesis N-terminal subdomain"/>
    <property type="match status" value="1"/>
</dbReference>
<proteinExistence type="inferred from homology"/>
<feature type="region of interest" description="Disordered" evidence="9">
    <location>
        <begin position="1671"/>
        <end position="1697"/>
    </location>
</feature>
<dbReference type="Pfam" id="PF23554">
    <property type="entry name" value="TPR_DOCK"/>
    <property type="match status" value="1"/>
</dbReference>
<dbReference type="Gene3D" id="2.30.30.40">
    <property type="entry name" value="SH3 Domains"/>
    <property type="match status" value="1"/>
</dbReference>
<keyword evidence="8" id="KW-0175">Coiled coil</keyword>
<evidence type="ECO:0000313" key="14">
    <source>
        <dbReference type="Proteomes" id="UP000318571"/>
    </source>
</evidence>
<evidence type="ECO:0000256" key="7">
    <source>
        <dbReference type="PROSITE-ProRule" id="PRU00983"/>
    </source>
</evidence>
<dbReference type="InterPro" id="IPR032376">
    <property type="entry name" value="DOCK_N"/>
</dbReference>
<comment type="caution">
    <text evidence="13">The sequence shown here is derived from an EMBL/GenBank/DDBJ whole genome shotgun (WGS) entry which is preliminary data.</text>
</comment>
<feature type="coiled-coil region" evidence="8">
    <location>
        <begin position="1521"/>
        <end position="1548"/>
    </location>
</feature>
<dbReference type="Gene3D" id="1.20.58.740">
    <property type="match status" value="1"/>
</dbReference>
<organism evidence="13 14">
    <name type="scientific">Tigriopus californicus</name>
    <name type="common">Marine copepod</name>
    <dbReference type="NCBI Taxonomy" id="6832"/>
    <lineage>
        <taxon>Eukaryota</taxon>
        <taxon>Metazoa</taxon>
        <taxon>Ecdysozoa</taxon>
        <taxon>Arthropoda</taxon>
        <taxon>Crustacea</taxon>
        <taxon>Multicrustacea</taxon>
        <taxon>Hexanauplia</taxon>
        <taxon>Copepoda</taxon>
        <taxon>Harpacticoida</taxon>
        <taxon>Harpacticidae</taxon>
        <taxon>Tigriopus</taxon>
    </lineage>
</organism>
<comment type="subcellular location">
    <subcellularLocation>
        <location evidence="1">Cytoplasm</location>
    </subcellularLocation>
</comment>
<evidence type="ECO:0000259" key="11">
    <source>
        <dbReference type="PROSITE" id="PS51650"/>
    </source>
</evidence>
<accession>A0A553NYC9</accession>
<evidence type="ECO:0000256" key="6">
    <source>
        <dbReference type="PROSITE-ProRule" id="PRU00192"/>
    </source>
</evidence>
<sequence>MVNPDEGWRAWADPVRAVALYPFAMSAECPQALIVEIGASIVLEQETADWFVAHPVHNAGLRGLIPRSYVHILPPLTQTPPLVLETSHVLREWNLMLKEKFLQNEVSDFRLIQDIMREVMNMRANLILNPCTKEETKEIQHKITTKIDFLNQQLGLDLIVRDENGDSLDLKSVCFVALYRHHIKSSDQVETIMQAKRGEDIETASSFKILMTFRSFHAPKITTEVDLIFSIYEITEGKIPKALCENFIVRHSVKSNGSEVDALNNESPTYQVLFADICKNDIATKQLFLVCQVVQDGNYNGKSIYDHPKSAKTPKSTQDTNFRKPVGVAAADITKLFSFKQGKNTEFRQIIAPFLASNDNETFDVVLKKLIWDGKVTEENSLNIAFNISLDDITAPQDANIMQGRLALARKIGLPEVILPSDFRNDLFLNISCGDFSRLDKRSDRNVEVVVEVMNDLGQIIEGAISSGVTLGHQTRPREDKFTTVVFYHEGKPRWNEIIKISIPVEEFASCHIRFTFRHRSSNLSKEKSFVPWAFAYLKLINDLDKTAIRDGSHELLVYKIEKKFDYQPKSYLGLPFMKSKQHAFKPDGVVALSPIHKDSFIVHSTLCSTKLTQNEGLLSLLKWRDDPSRLDENINIFNVKVNGKEFAKFLPDVLDALFSILTENTEPEKFDPKVFKSLVNVIHLITEDARFQQFLPVLDMYIQENFSATLAYTKLLVVLGETIENATVNANDAFHAAKSLKYILRFVVRSRELFAKLNNGKGREPFERKMEDVLQELIQFMRAPTQDIVAGKTFALRNIIHAIPDLVLVYDKIGLARCIMKMIAAIPEDQLLEQKIAAFKALVHSELFQLTPCRVEIMPMLSDTISLVFELEDNSDRRDLNMNSVTHLLGDVIIKFHELELENPGCTIENMDLILSKCLRKIIQNVANRKPSDSWMSGMVANMMGILIMMTENHFIDYVKQFDEKEPADRSDLIDFVMEVMGIIRDLVQNNVFPRTWIKLISAQNMGMLRTLLFLSDTICDVMKAPFEYEVWSNFFQCANTFITQSLLQVETFSEGKRSFLLDQCGDLRLEMGSLVKKMWFRLGQQKARFVPEIVGPFLEITLIPHTELRRNSIPVFFDMMQCEYYSSSLPSESCEPAITKHDPSLNRANFKLFESELIKKLDILIESGLGDEHFREMFFNIMMSLCENHTAMKKSGIACVKTSTNLIEILLEYRTTLNDESKEFQMYCVANLIQFYKNINYQELYIKYLKKLAHLHETCQNWAEAGCTLLQLANLLEWSDRPLSREWQHQNQSIRTQREQKELYYKDVSRFWEKGQLWERAIDLNKELIQQYEQITFEYDKISELYQKMSQYYQSIMKEVRPEPEYFRVAFYGRAFPKCFQNKEFVFRGRPLERLPDFVDRILDVFPRAELMKTLQPLSSEKKELPIQKLQINKVEPEMKESVLFKEKVHQRILDYYKVNDVDTFCFSRPFSRGEKVQGNEFASLWIERTRLQSSQIFPGILQQFEIKEGIEVFQLSPLLVAIENMKKTNEELKRLILEHQHTRNTPLNPLSMKLKGIIEAHVMGGTANYEKVFFTEDYLELHPEDELDVLRLKSLIADQVPLLENGLKIHEAKKTDDLTALHDSLFKEFQKRRIDIEKKYGKRTSDISVQFVRRSIPINNSQISLENGQRMSDQSNVDLDSSRGSIQSNQADATTRSKVLTAMGITRKKSHREDQRNSMNRLNSSFVMSVDEGCEGNSGLFTDCTQLIITQNPKTDQNHHDPMGDGLSVRPQSRSPSILSVRGSLLDDSNSFFSSSIPPPIPPKNRLSDQSIDLDADCGVGGVGTKRPIKKKPPPPPPTPSSMEL</sequence>
<dbReference type="OrthoDB" id="18896at2759"/>
<dbReference type="InterPro" id="IPR056372">
    <property type="entry name" value="TPR_DOCK"/>
</dbReference>
<dbReference type="Pfam" id="PF14429">
    <property type="entry name" value="DOCK-C2"/>
    <property type="match status" value="1"/>
</dbReference>
<keyword evidence="4" id="KW-0597">Phosphoprotein</keyword>
<dbReference type="Gene3D" id="1.25.40.410">
    <property type="match status" value="1"/>
</dbReference>
<name>A0A553NYC9_TIGCA</name>
<dbReference type="GO" id="GO:0005886">
    <property type="term" value="C:plasma membrane"/>
    <property type="evidence" value="ECO:0007669"/>
    <property type="project" value="TreeGrafter"/>
</dbReference>
<dbReference type="Pfam" id="PF16172">
    <property type="entry name" value="DOCK_N"/>
    <property type="match status" value="1"/>
</dbReference>
<dbReference type="FunFam" id="1.20.58.740:FF:000004">
    <property type="entry name" value="Dedicator of cytokinesis protein 1"/>
    <property type="match status" value="1"/>
</dbReference>
<keyword evidence="3" id="KW-0963">Cytoplasm</keyword>
<evidence type="ECO:0000256" key="4">
    <source>
        <dbReference type="ARBA" id="ARBA00022553"/>
    </source>
</evidence>
<dbReference type="InterPro" id="IPR027357">
    <property type="entry name" value="DOCKER_dom"/>
</dbReference>
<evidence type="ECO:0000256" key="5">
    <source>
        <dbReference type="ARBA" id="ARBA00022658"/>
    </source>
</evidence>
<dbReference type="GO" id="GO:0005085">
    <property type="term" value="F:guanyl-nucleotide exchange factor activity"/>
    <property type="evidence" value="ECO:0007669"/>
    <property type="project" value="UniProtKB-KW"/>
</dbReference>
<feature type="domain" description="SH3" evidence="10">
    <location>
        <begin position="12"/>
        <end position="75"/>
    </location>
</feature>
<dbReference type="Proteomes" id="UP000318571">
    <property type="component" value="Chromosome 9"/>
</dbReference>
<dbReference type="GO" id="GO:0007520">
    <property type="term" value="P:myoblast fusion"/>
    <property type="evidence" value="ECO:0007669"/>
    <property type="project" value="TreeGrafter"/>
</dbReference>
<dbReference type="InterPro" id="IPR046770">
    <property type="entry name" value="DOCKER_Lobe_B"/>
</dbReference>
<evidence type="ECO:0000256" key="9">
    <source>
        <dbReference type="SAM" id="MobiDB-lite"/>
    </source>
</evidence>
<dbReference type="InterPro" id="IPR043162">
    <property type="entry name" value="DOCK_C_lobe_C"/>
</dbReference>
<evidence type="ECO:0000256" key="1">
    <source>
        <dbReference type="ARBA" id="ARBA00004496"/>
    </source>
</evidence>
<dbReference type="InterPro" id="IPR035892">
    <property type="entry name" value="C2_domain_sf"/>
</dbReference>
<dbReference type="PROSITE" id="PS50002">
    <property type="entry name" value="SH3"/>
    <property type="match status" value="1"/>
</dbReference>
<dbReference type="Pfam" id="PF20421">
    <property type="entry name" value="DHR-2_Lobe_C"/>
    <property type="match status" value="1"/>
</dbReference>
<dbReference type="Pfam" id="PF20422">
    <property type="entry name" value="DHR-2_Lobe_B"/>
    <property type="match status" value="1"/>
</dbReference>
<gene>
    <name evidence="13" type="ORF">TCAL_09293</name>
</gene>
<feature type="region of interest" description="Disordered" evidence="9">
    <location>
        <begin position="1794"/>
        <end position="1848"/>
    </location>
</feature>
<dbReference type="GO" id="GO:0016477">
    <property type="term" value="P:cell migration"/>
    <property type="evidence" value="ECO:0007669"/>
    <property type="project" value="TreeGrafter"/>
</dbReference>
<dbReference type="InterPro" id="IPR016024">
    <property type="entry name" value="ARM-type_fold"/>
</dbReference>
<dbReference type="EMBL" id="VCGU01000009">
    <property type="protein sequence ID" value="TRY70430.1"/>
    <property type="molecule type" value="Genomic_DNA"/>
</dbReference>
<dbReference type="SUPFAM" id="SSF48371">
    <property type="entry name" value="ARM repeat"/>
    <property type="match status" value="1"/>
</dbReference>
<dbReference type="OMA" id="LWDNQAF"/>
<dbReference type="InterPro" id="IPR001452">
    <property type="entry name" value="SH3_domain"/>
</dbReference>
<feature type="domain" description="C2 DOCK-type" evidence="11">
    <location>
        <begin position="424"/>
        <end position="608"/>
    </location>
</feature>
<dbReference type="STRING" id="6832.A0A553NYC9"/>
<evidence type="ECO:0000259" key="10">
    <source>
        <dbReference type="PROSITE" id="PS50002"/>
    </source>
</evidence>
<reference evidence="13 14" key="1">
    <citation type="journal article" date="2018" name="Nat. Ecol. Evol.">
        <title>Genomic signatures of mitonuclear coevolution across populations of Tigriopus californicus.</title>
        <authorList>
            <person name="Barreto F.S."/>
            <person name="Watson E.T."/>
            <person name="Lima T.G."/>
            <person name="Willett C.S."/>
            <person name="Edmands S."/>
            <person name="Li W."/>
            <person name="Burton R.S."/>
        </authorList>
    </citation>
    <scope>NUCLEOTIDE SEQUENCE [LARGE SCALE GENOMIC DNA]</scope>
    <source>
        <strain evidence="13 14">San Diego</strain>
    </source>
</reference>
<dbReference type="PROSITE" id="PS51650">
    <property type="entry name" value="C2_DOCK"/>
    <property type="match status" value="1"/>
</dbReference>
<dbReference type="InterPro" id="IPR046769">
    <property type="entry name" value="DOCKER_Lobe_A"/>
</dbReference>
<dbReference type="PANTHER" id="PTHR45653">
    <property type="entry name" value="DEDICATOR OF CYTOKINESIS"/>
    <property type="match status" value="1"/>
</dbReference>
<dbReference type="GO" id="GO:0007264">
    <property type="term" value="P:small GTPase-mediated signal transduction"/>
    <property type="evidence" value="ECO:0007669"/>
    <property type="project" value="InterPro"/>
</dbReference>
<feature type="region of interest" description="Disordered" evidence="9">
    <location>
        <begin position="1755"/>
        <end position="1781"/>
    </location>
</feature>
<evidence type="ECO:0000256" key="8">
    <source>
        <dbReference type="SAM" id="Coils"/>
    </source>
</evidence>
<dbReference type="PANTHER" id="PTHR45653:SF10">
    <property type="entry name" value="MYOBLAST CITY, ISOFORM B"/>
    <property type="match status" value="1"/>
</dbReference>
<evidence type="ECO:0000313" key="13">
    <source>
        <dbReference type="EMBL" id="TRY70430.1"/>
    </source>
</evidence>
<comment type="similarity">
    <text evidence="7">Belongs to the DOCK family.</text>
</comment>
<dbReference type="InterPro" id="IPR046773">
    <property type="entry name" value="DOCKER_Lobe_C"/>
</dbReference>
<evidence type="ECO:0000256" key="3">
    <source>
        <dbReference type="ARBA" id="ARBA00022490"/>
    </source>
</evidence>
<feature type="domain" description="DOCKER" evidence="12">
    <location>
        <begin position="1238"/>
        <end position="1648"/>
    </location>
</feature>
<evidence type="ECO:0000256" key="2">
    <source>
        <dbReference type="ARBA" id="ARBA00022443"/>
    </source>
</evidence>
<keyword evidence="14" id="KW-1185">Reference proteome</keyword>
<dbReference type="InterPro" id="IPR042455">
    <property type="entry name" value="DOCK_N_sub1"/>
</dbReference>
<evidence type="ECO:0008006" key="15">
    <source>
        <dbReference type="Google" id="ProtNLM"/>
    </source>
</evidence>
<dbReference type="GO" id="GO:0031267">
    <property type="term" value="F:small GTPase binding"/>
    <property type="evidence" value="ECO:0007669"/>
    <property type="project" value="TreeGrafter"/>
</dbReference>
<dbReference type="Pfam" id="PF06920">
    <property type="entry name" value="DHR-2_Lobe_A"/>
    <property type="match status" value="1"/>
</dbReference>
<dbReference type="InterPro" id="IPR026791">
    <property type="entry name" value="DOCK"/>
</dbReference>
<dbReference type="InterPro" id="IPR027007">
    <property type="entry name" value="C2_DOCK-type_domain"/>
</dbReference>
<dbReference type="PROSITE" id="PS51651">
    <property type="entry name" value="DOCKER"/>
    <property type="match status" value="1"/>
</dbReference>
<dbReference type="InterPro" id="IPR043161">
    <property type="entry name" value="DOCK_C_lobe_A"/>
</dbReference>
<evidence type="ECO:0000259" key="12">
    <source>
        <dbReference type="PROSITE" id="PS51651"/>
    </source>
</evidence>
<keyword evidence="5" id="KW-0344">Guanine-nucleotide releasing factor</keyword>